<evidence type="ECO:0000256" key="4">
    <source>
        <dbReference type="ARBA" id="ARBA00022980"/>
    </source>
</evidence>
<dbReference type="GO" id="GO:0008097">
    <property type="term" value="F:5S rRNA binding"/>
    <property type="evidence" value="ECO:0007669"/>
    <property type="project" value="TreeGrafter"/>
</dbReference>
<evidence type="ECO:0000256" key="5">
    <source>
        <dbReference type="ARBA" id="ARBA00023274"/>
    </source>
</evidence>
<evidence type="ECO:0000256" key="1">
    <source>
        <dbReference type="ARBA" id="ARBA00007116"/>
    </source>
</evidence>
<dbReference type="NCBIfam" id="TIGR00060">
    <property type="entry name" value="L18_bact"/>
    <property type="match status" value="1"/>
</dbReference>
<dbReference type="InterPro" id="IPR057268">
    <property type="entry name" value="Ribosomal_L18"/>
</dbReference>
<keyword evidence="5 7" id="KW-0687">Ribonucleoprotein</keyword>
<evidence type="ECO:0000256" key="7">
    <source>
        <dbReference type="HAMAP-Rule" id="MF_01337"/>
    </source>
</evidence>
<dbReference type="OrthoDB" id="5294895at2"/>
<evidence type="ECO:0000256" key="2">
    <source>
        <dbReference type="ARBA" id="ARBA00022730"/>
    </source>
</evidence>
<dbReference type="InterPro" id="IPR004389">
    <property type="entry name" value="Ribosomal_uL18_bac-type"/>
</dbReference>
<dbReference type="STRING" id="1513793.SAMN06296036_101199"/>
<name>A0A1Y6B2Y4_9BACT</name>
<dbReference type="SUPFAM" id="SSF53137">
    <property type="entry name" value="Translational machinery components"/>
    <property type="match status" value="1"/>
</dbReference>
<dbReference type="RefSeq" id="WP_132314672.1">
    <property type="nucleotide sequence ID" value="NZ_FWZT01000001.1"/>
</dbReference>
<comment type="function">
    <text evidence="7">This is one of the proteins that bind and probably mediate the attachment of the 5S RNA into the large ribosomal subunit, where it forms part of the central protuberance.</text>
</comment>
<dbReference type="InterPro" id="IPR005484">
    <property type="entry name" value="Ribosomal_uL18_bac/plant/anim"/>
</dbReference>
<dbReference type="FunFam" id="3.30.420.100:FF:000001">
    <property type="entry name" value="50S ribosomal protein L18"/>
    <property type="match status" value="1"/>
</dbReference>
<dbReference type="HAMAP" id="MF_01337_B">
    <property type="entry name" value="Ribosomal_uL18_B"/>
    <property type="match status" value="1"/>
</dbReference>
<dbReference type="Proteomes" id="UP000192907">
    <property type="component" value="Unassembled WGS sequence"/>
</dbReference>
<accession>A0A1Y6B2Y4</accession>
<dbReference type="GO" id="GO:0003735">
    <property type="term" value="F:structural constituent of ribosome"/>
    <property type="evidence" value="ECO:0007669"/>
    <property type="project" value="InterPro"/>
</dbReference>
<dbReference type="GO" id="GO:0006412">
    <property type="term" value="P:translation"/>
    <property type="evidence" value="ECO:0007669"/>
    <property type="project" value="UniProtKB-UniRule"/>
</dbReference>
<dbReference type="EMBL" id="FWZT01000001">
    <property type="protein sequence ID" value="SME88806.1"/>
    <property type="molecule type" value="Genomic_DNA"/>
</dbReference>
<keyword evidence="9" id="KW-1185">Reference proteome</keyword>
<sequence>MSNTNKKNLLRLKRKKRIRKKLSGTGERPRLSLFRSARHIYAQVINDETGVTLASVNSYKKGSNARANKDLCTELGKQLAEACKSKNIEKVVFDKNGYAFHGRVEAFASGAREGGLQF</sequence>
<comment type="subunit">
    <text evidence="7">Part of the 50S ribosomal subunit; part of the 5S rRNA/L5/L18/L25 subcomplex. Contacts the 5S and 23S rRNAs.</text>
</comment>
<dbReference type="PANTHER" id="PTHR12899:SF3">
    <property type="entry name" value="LARGE RIBOSOMAL SUBUNIT PROTEIN UL18M"/>
    <property type="match status" value="1"/>
</dbReference>
<keyword evidence="2 7" id="KW-0699">rRNA-binding</keyword>
<keyword evidence="4 7" id="KW-0689">Ribosomal protein</keyword>
<dbReference type="Gene3D" id="3.30.420.100">
    <property type="match status" value="1"/>
</dbReference>
<dbReference type="Pfam" id="PF00861">
    <property type="entry name" value="Ribosomal_L18p"/>
    <property type="match status" value="1"/>
</dbReference>
<organism evidence="8 9">
    <name type="scientific">Pseudobacteriovorax antillogorgiicola</name>
    <dbReference type="NCBI Taxonomy" id="1513793"/>
    <lineage>
        <taxon>Bacteria</taxon>
        <taxon>Pseudomonadati</taxon>
        <taxon>Bdellovibrionota</taxon>
        <taxon>Oligoflexia</taxon>
        <taxon>Oligoflexales</taxon>
        <taxon>Pseudobacteriovoracaceae</taxon>
        <taxon>Pseudobacteriovorax</taxon>
    </lineage>
</organism>
<dbReference type="PANTHER" id="PTHR12899">
    <property type="entry name" value="39S RIBOSOMAL PROTEIN L18, MITOCHONDRIAL"/>
    <property type="match status" value="1"/>
</dbReference>
<comment type="similarity">
    <text evidence="1 7">Belongs to the universal ribosomal protein uL18 family.</text>
</comment>
<evidence type="ECO:0000256" key="6">
    <source>
        <dbReference type="ARBA" id="ARBA00035197"/>
    </source>
</evidence>
<evidence type="ECO:0000256" key="3">
    <source>
        <dbReference type="ARBA" id="ARBA00022884"/>
    </source>
</evidence>
<evidence type="ECO:0000313" key="9">
    <source>
        <dbReference type="Proteomes" id="UP000192907"/>
    </source>
</evidence>
<dbReference type="CDD" id="cd00432">
    <property type="entry name" value="Ribosomal_L18_L5e"/>
    <property type="match status" value="1"/>
</dbReference>
<reference evidence="9" key="1">
    <citation type="submission" date="2017-04" db="EMBL/GenBank/DDBJ databases">
        <authorList>
            <person name="Varghese N."/>
            <person name="Submissions S."/>
        </authorList>
    </citation>
    <scope>NUCLEOTIDE SEQUENCE [LARGE SCALE GENOMIC DNA]</scope>
    <source>
        <strain evidence="9">RKEM611</strain>
    </source>
</reference>
<protein>
    <recommendedName>
        <fullName evidence="6 7">Large ribosomal subunit protein uL18</fullName>
    </recommendedName>
</protein>
<proteinExistence type="inferred from homology"/>
<keyword evidence="3 7" id="KW-0694">RNA-binding</keyword>
<dbReference type="GO" id="GO:0022625">
    <property type="term" value="C:cytosolic large ribosomal subunit"/>
    <property type="evidence" value="ECO:0007669"/>
    <property type="project" value="TreeGrafter"/>
</dbReference>
<gene>
    <name evidence="7" type="primary">rplR</name>
    <name evidence="8" type="ORF">SAMN06296036_101199</name>
</gene>
<dbReference type="AlphaFoldDB" id="A0A1Y6B2Y4"/>
<evidence type="ECO:0000313" key="8">
    <source>
        <dbReference type="EMBL" id="SME88806.1"/>
    </source>
</evidence>